<evidence type="ECO:0000256" key="1">
    <source>
        <dbReference type="ARBA" id="ARBA00012612"/>
    </source>
</evidence>
<comment type="similarity">
    <text evidence="5">Belongs to the nucleoredoxin family.</text>
</comment>
<dbReference type="InterPro" id="IPR036249">
    <property type="entry name" value="Thioredoxin-like_sf"/>
</dbReference>
<dbReference type="InterPro" id="IPR036116">
    <property type="entry name" value="FN3_sf"/>
</dbReference>
<evidence type="ECO:0000256" key="6">
    <source>
        <dbReference type="ARBA" id="ARBA00047388"/>
    </source>
</evidence>
<accession>A0A9W7C0N0</accession>
<reference evidence="10" key="1">
    <citation type="journal article" date="2023" name="Commun. Biol.">
        <title>Genome analysis of Parmales, the sister group of diatoms, reveals the evolutionary specialization of diatoms from phago-mixotrophs to photoautotrophs.</title>
        <authorList>
            <person name="Ban H."/>
            <person name="Sato S."/>
            <person name="Yoshikawa S."/>
            <person name="Yamada K."/>
            <person name="Nakamura Y."/>
            <person name="Ichinomiya M."/>
            <person name="Sato N."/>
            <person name="Blanc-Mathieu R."/>
            <person name="Endo H."/>
            <person name="Kuwata A."/>
            <person name="Ogata H."/>
        </authorList>
    </citation>
    <scope>NUCLEOTIDE SEQUENCE [LARGE SCALE GENOMIC DNA]</scope>
    <source>
        <strain evidence="10">NIES 3701</strain>
    </source>
</reference>
<dbReference type="Gene3D" id="3.40.30.10">
    <property type="entry name" value="Glutaredoxin"/>
    <property type="match status" value="1"/>
</dbReference>
<protein>
    <recommendedName>
        <fullName evidence="1">protein-disulfide reductase</fullName>
        <ecNumber evidence="1">1.8.1.8</ecNumber>
    </recommendedName>
</protein>
<dbReference type="EC" id="1.8.1.8" evidence="1"/>
<comment type="caution">
    <text evidence="9">The sequence shown here is derived from an EMBL/GenBank/DDBJ whole genome shotgun (WGS) entry which is preliminary data.</text>
</comment>
<sequence length="384" mass="42756">MDSPQSLPPPPPSSVPDAPFWVDYSANSITVGWPQGKKSDLYHVQMGSIPSLDESAEGKEEKEAEEKDEDGLVWTTLAQKFGSCRVKKKNLAQNTTYHFRYRVRDSIDYVSNWSFASSGFHVLGEDALVSPTPRAKESKATGLAGSIFLEWDGVAWDGVEGYEIYMRPEDGPFELIGTIKSTEVRKKNLTQDSRFYFQIRVKLADGDDRTVAKSPSSEPISPCKPVSNYVASNFPSSLLCKVPRSVKANSIPLALALPADKIILLYFSAHWCGPCRQFTPRLVQFYNQYAAKYNFEVCFVSADHDEKSFLSYYEEEMPWKAVPYDDDKREMLQAMYKVSGIPSLRVLKSDGTVIDNNATSSPLNEAAAQGWVNGGASCKKGCCH</sequence>
<evidence type="ECO:0000259" key="8">
    <source>
        <dbReference type="PROSITE" id="PS51352"/>
    </source>
</evidence>
<evidence type="ECO:0000256" key="5">
    <source>
        <dbReference type="ARBA" id="ARBA00025782"/>
    </source>
</evidence>
<comment type="catalytic activity">
    <reaction evidence="7">
        <text>[protein]-dithiol + NADP(+) = [protein]-disulfide + NADPH + H(+)</text>
        <dbReference type="Rhea" id="RHEA:18753"/>
        <dbReference type="Rhea" id="RHEA-COMP:10593"/>
        <dbReference type="Rhea" id="RHEA-COMP:10594"/>
        <dbReference type="ChEBI" id="CHEBI:15378"/>
        <dbReference type="ChEBI" id="CHEBI:29950"/>
        <dbReference type="ChEBI" id="CHEBI:50058"/>
        <dbReference type="ChEBI" id="CHEBI:57783"/>
        <dbReference type="ChEBI" id="CHEBI:58349"/>
        <dbReference type="EC" id="1.8.1.8"/>
    </reaction>
</comment>
<gene>
    <name evidence="9" type="ORF">TrST_g11250</name>
</gene>
<dbReference type="EMBL" id="BRXY01000503">
    <property type="protein sequence ID" value="GMH97861.1"/>
    <property type="molecule type" value="Genomic_DNA"/>
</dbReference>
<dbReference type="PROSITE" id="PS51352">
    <property type="entry name" value="THIOREDOXIN_2"/>
    <property type="match status" value="1"/>
</dbReference>
<dbReference type="OrthoDB" id="409136at2759"/>
<proteinExistence type="inferred from homology"/>
<organism evidence="9 10">
    <name type="scientific">Triparma strigata</name>
    <dbReference type="NCBI Taxonomy" id="1606541"/>
    <lineage>
        <taxon>Eukaryota</taxon>
        <taxon>Sar</taxon>
        <taxon>Stramenopiles</taxon>
        <taxon>Ochrophyta</taxon>
        <taxon>Bolidophyceae</taxon>
        <taxon>Parmales</taxon>
        <taxon>Triparmaceae</taxon>
        <taxon>Triparma</taxon>
    </lineage>
</organism>
<dbReference type="InterPro" id="IPR013783">
    <property type="entry name" value="Ig-like_fold"/>
</dbReference>
<evidence type="ECO:0000256" key="3">
    <source>
        <dbReference type="ARBA" id="ARBA00023002"/>
    </source>
</evidence>
<name>A0A9W7C0N0_9STRA</name>
<dbReference type="InterPro" id="IPR017937">
    <property type="entry name" value="Thioredoxin_CS"/>
</dbReference>
<evidence type="ECO:0000256" key="4">
    <source>
        <dbReference type="ARBA" id="ARBA00023027"/>
    </source>
</evidence>
<evidence type="ECO:0000256" key="7">
    <source>
        <dbReference type="ARBA" id="ARBA00047804"/>
    </source>
</evidence>
<dbReference type="CDD" id="cd02964">
    <property type="entry name" value="TryX_like_family"/>
    <property type="match status" value="1"/>
</dbReference>
<dbReference type="SUPFAM" id="SSF52833">
    <property type="entry name" value="Thioredoxin-like"/>
    <property type="match status" value="1"/>
</dbReference>
<evidence type="ECO:0000313" key="9">
    <source>
        <dbReference type="EMBL" id="GMH97861.1"/>
    </source>
</evidence>
<dbReference type="Proteomes" id="UP001165085">
    <property type="component" value="Unassembled WGS sequence"/>
</dbReference>
<dbReference type="AlphaFoldDB" id="A0A9W7C0N0"/>
<dbReference type="SUPFAM" id="SSF49265">
    <property type="entry name" value="Fibronectin type III"/>
    <property type="match status" value="1"/>
</dbReference>
<dbReference type="GO" id="GO:0047134">
    <property type="term" value="F:protein-disulfide reductase [NAD(P)H] activity"/>
    <property type="evidence" value="ECO:0007669"/>
    <property type="project" value="UniProtKB-EC"/>
</dbReference>
<dbReference type="Pfam" id="PF13905">
    <property type="entry name" value="Thioredoxin_8"/>
    <property type="match status" value="1"/>
</dbReference>
<comment type="catalytic activity">
    <reaction evidence="6">
        <text>[protein]-dithiol + NAD(+) = [protein]-disulfide + NADH + H(+)</text>
        <dbReference type="Rhea" id="RHEA:18749"/>
        <dbReference type="Rhea" id="RHEA-COMP:10593"/>
        <dbReference type="Rhea" id="RHEA-COMP:10594"/>
        <dbReference type="ChEBI" id="CHEBI:15378"/>
        <dbReference type="ChEBI" id="CHEBI:29950"/>
        <dbReference type="ChEBI" id="CHEBI:50058"/>
        <dbReference type="ChEBI" id="CHEBI:57540"/>
        <dbReference type="ChEBI" id="CHEBI:57945"/>
        <dbReference type="EC" id="1.8.1.8"/>
    </reaction>
</comment>
<dbReference type="PANTHER" id="PTHR13871">
    <property type="entry name" value="THIOREDOXIN"/>
    <property type="match status" value="1"/>
</dbReference>
<evidence type="ECO:0000313" key="10">
    <source>
        <dbReference type="Proteomes" id="UP001165085"/>
    </source>
</evidence>
<dbReference type="InterPro" id="IPR052259">
    <property type="entry name" value="Nucleoredoxin-like"/>
</dbReference>
<dbReference type="InterPro" id="IPR013766">
    <property type="entry name" value="Thioredoxin_domain"/>
</dbReference>
<keyword evidence="10" id="KW-1185">Reference proteome</keyword>
<evidence type="ECO:0000256" key="2">
    <source>
        <dbReference type="ARBA" id="ARBA00022737"/>
    </source>
</evidence>
<dbReference type="PANTHER" id="PTHR13871:SF96">
    <property type="entry name" value="THIOREDOXIN DOMAIN-CONTAINING PROTEIN"/>
    <property type="match status" value="1"/>
</dbReference>
<dbReference type="Gene3D" id="2.60.40.10">
    <property type="entry name" value="Immunoglobulins"/>
    <property type="match status" value="2"/>
</dbReference>
<feature type="domain" description="Thioredoxin" evidence="8">
    <location>
        <begin position="203"/>
        <end position="377"/>
    </location>
</feature>
<dbReference type="InterPro" id="IPR012336">
    <property type="entry name" value="Thioredoxin-like_fold"/>
</dbReference>
<dbReference type="PROSITE" id="PS00194">
    <property type="entry name" value="THIOREDOXIN_1"/>
    <property type="match status" value="1"/>
</dbReference>
<keyword evidence="3" id="KW-0560">Oxidoreductase</keyword>
<keyword evidence="4" id="KW-0520">NAD</keyword>
<keyword evidence="2" id="KW-0677">Repeat</keyword>